<sequence>MQFLLLIYENESIIANRDEQSQAQVIQAYAEYTKNIKDSGNYVGGDALEPVATATSVRIRGGERTITDGPFAETAEQLGGYYMVEAANLDEAIELAAGIPAAKTGCIEVRPVMVWN</sequence>
<keyword evidence="4" id="KW-1185">Reference proteome</keyword>
<name>A6FZL8_9BACT</name>
<dbReference type="SUPFAM" id="SSF54909">
    <property type="entry name" value="Dimeric alpha+beta barrel"/>
    <property type="match status" value="1"/>
</dbReference>
<dbReference type="eggNOG" id="COG3795">
    <property type="taxonomic scope" value="Bacteria"/>
</dbReference>
<feature type="domain" description="YCII-related" evidence="2">
    <location>
        <begin position="1"/>
        <end position="116"/>
    </location>
</feature>
<evidence type="ECO:0000259" key="2">
    <source>
        <dbReference type="Pfam" id="PF03795"/>
    </source>
</evidence>
<accession>A6FZL8</accession>
<organism evidence="3 4">
    <name type="scientific">Plesiocystis pacifica SIR-1</name>
    <dbReference type="NCBI Taxonomy" id="391625"/>
    <lineage>
        <taxon>Bacteria</taxon>
        <taxon>Pseudomonadati</taxon>
        <taxon>Myxococcota</taxon>
        <taxon>Polyangia</taxon>
        <taxon>Nannocystales</taxon>
        <taxon>Nannocystaceae</taxon>
        <taxon>Plesiocystis</taxon>
    </lineage>
</organism>
<reference evidence="3 4" key="1">
    <citation type="submission" date="2007-06" db="EMBL/GenBank/DDBJ databases">
        <authorList>
            <person name="Shimkets L."/>
            <person name="Ferriera S."/>
            <person name="Johnson J."/>
            <person name="Kravitz S."/>
            <person name="Beeson K."/>
            <person name="Sutton G."/>
            <person name="Rogers Y.-H."/>
            <person name="Friedman R."/>
            <person name="Frazier M."/>
            <person name="Venter J.C."/>
        </authorList>
    </citation>
    <scope>NUCLEOTIDE SEQUENCE [LARGE SCALE GENOMIC DNA]</scope>
    <source>
        <strain evidence="3 4">SIR-1</strain>
    </source>
</reference>
<dbReference type="InterPro" id="IPR005545">
    <property type="entry name" value="YCII"/>
</dbReference>
<gene>
    <name evidence="3" type="ORF">PPSIR1_27978</name>
</gene>
<dbReference type="PANTHER" id="PTHR35174">
    <property type="entry name" value="BLL7171 PROTEIN-RELATED"/>
    <property type="match status" value="1"/>
</dbReference>
<dbReference type="Gene3D" id="3.30.70.1060">
    <property type="entry name" value="Dimeric alpha+beta barrel"/>
    <property type="match status" value="1"/>
</dbReference>
<dbReference type="EMBL" id="ABCS01000007">
    <property type="protein sequence ID" value="EDM80824.1"/>
    <property type="molecule type" value="Genomic_DNA"/>
</dbReference>
<dbReference type="RefSeq" id="WP_006969917.1">
    <property type="nucleotide sequence ID" value="NZ_ABCS01000007.1"/>
</dbReference>
<evidence type="ECO:0000313" key="4">
    <source>
        <dbReference type="Proteomes" id="UP000005801"/>
    </source>
</evidence>
<comment type="similarity">
    <text evidence="1">Belongs to the YciI family.</text>
</comment>
<evidence type="ECO:0000256" key="1">
    <source>
        <dbReference type="ARBA" id="ARBA00007689"/>
    </source>
</evidence>
<dbReference type="OrthoDB" id="9807535at2"/>
<evidence type="ECO:0000313" key="3">
    <source>
        <dbReference type="EMBL" id="EDM80824.1"/>
    </source>
</evidence>
<dbReference type="PANTHER" id="PTHR35174:SF3">
    <property type="entry name" value="BLL7171 PROTEIN"/>
    <property type="match status" value="1"/>
</dbReference>
<protein>
    <recommendedName>
        <fullName evidence="2">YCII-related domain-containing protein</fullName>
    </recommendedName>
</protein>
<dbReference type="STRING" id="391625.PPSIR1_27978"/>
<comment type="caution">
    <text evidence="3">The sequence shown here is derived from an EMBL/GenBank/DDBJ whole genome shotgun (WGS) entry which is preliminary data.</text>
</comment>
<dbReference type="Proteomes" id="UP000005801">
    <property type="component" value="Unassembled WGS sequence"/>
</dbReference>
<dbReference type="Pfam" id="PF03795">
    <property type="entry name" value="YCII"/>
    <property type="match status" value="1"/>
</dbReference>
<dbReference type="AlphaFoldDB" id="A6FZL8"/>
<dbReference type="InterPro" id="IPR011008">
    <property type="entry name" value="Dimeric_a/b-barrel"/>
</dbReference>
<proteinExistence type="inferred from homology"/>